<keyword evidence="4" id="KW-1003">Cell membrane</keyword>
<dbReference type="InterPro" id="IPR013783">
    <property type="entry name" value="Ig-like_fold"/>
</dbReference>
<dbReference type="GeneTree" id="ENSGT01150000286928"/>
<dbReference type="Pfam" id="PF08337">
    <property type="entry name" value="Plexin_cytopl"/>
    <property type="match status" value="1"/>
</dbReference>
<evidence type="ECO:0000256" key="16">
    <source>
        <dbReference type="SAM" id="SignalP"/>
    </source>
</evidence>
<dbReference type="OMA" id="GHLCMWS"/>
<dbReference type="PANTHER" id="PTHR22625">
    <property type="entry name" value="PLEXIN"/>
    <property type="match status" value="1"/>
</dbReference>
<dbReference type="GO" id="GO:0017154">
    <property type="term" value="F:semaphorin receptor activity"/>
    <property type="evidence" value="ECO:0007669"/>
    <property type="project" value="InterPro"/>
</dbReference>
<feature type="signal peptide" evidence="16">
    <location>
        <begin position="1"/>
        <end position="25"/>
    </location>
</feature>
<dbReference type="STRING" id="31033.ENSTRUP00000027038"/>
<keyword evidence="11" id="KW-0675">Receptor</keyword>
<feature type="compositionally biased region" description="Acidic residues" evidence="14">
    <location>
        <begin position="1034"/>
        <end position="1046"/>
    </location>
</feature>
<dbReference type="GO" id="GO:0120025">
    <property type="term" value="C:plasma membrane bounded cell projection"/>
    <property type="evidence" value="ECO:0007669"/>
    <property type="project" value="UniProtKB-ARBA"/>
</dbReference>
<keyword evidence="9 15" id="KW-0472">Membrane</keyword>
<reference evidence="18" key="3">
    <citation type="submission" date="2025-09" db="UniProtKB">
        <authorList>
            <consortium name="Ensembl"/>
        </authorList>
    </citation>
    <scope>IDENTIFICATION</scope>
</reference>
<keyword evidence="10" id="KW-1015">Disulfide bond</keyword>
<dbReference type="SMART" id="SM00630">
    <property type="entry name" value="Sema"/>
    <property type="match status" value="1"/>
</dbReference>
<gene>
    <name evidence="18" type="primary">plxnd1</name>
</gene>
<keyword evidence="5 15" id="KW-0812">Transmembrane</keyword>
<dbReference type="InterPro" id="IPR013548">
    <property type="entry name" value="Plexin_cytoplasmic_RasGAP_dom"/>
</dbReference>
<dbReference type="InterPro" id="IPR002909">
    <property type="entry name" value="IPT_dom"/>
</dbReference>
<dbReference type="PANTHER" id="PTHR22625:SF7">
    <property type="entry name" value="PLEXIN-D1"/>
    <property type="match status" value="1"/>
</dbReference>
<dbReference type="GO" id="GO:0008360">
    <property type="term" value="P:regulation of cell shape"/>
    <property type="evidence" value="ECO:0007669"/>
    <property type="project" value="TreeGrafter"/>
</dbReference>
<evidence type="ECO:0000256" key="9">
    <source>
        <dbReference type="ARBA" id="ARBA00023136"/>
    </source>
</evidence>
<dbReference type="InterPro" id="IPR046800">
    <property type="entry name" value="Plexin_RBD"/>
</dbReference>
<evidence type="ECO:0000256" key="4">
    <source>
        <dbReference type="ARBA" id="ARBA00022475"/>
    </source>
</evidence>
<organism evidence="18 19">
    <name type="scientific">Takifugu rubripes</name>
    <name type="common">Japanese pufferfish</name>
    <name type="synonym">Fugu rubripes</name>
    <dbReference type="NCBI Taxonomy" id="31033"/>
    <lineage>
        <taxon>Eukaryota</taxon>
        <taxon>Metazoa</taxon>
        <taxon>Chordata</taxon>
        <taxon>Craniata</taxon>
        <taxon>Vertebrata</taxon>
        <taxon>Euteleostomi</taxon>
        <taxon>Actinopterygii</taxon>
        <taxon>Neopterygii</taxon>
        <taxon>Teleostei</taxon>
        <taxon>Neoteleostei</taxon>
        <taxon>Acanthomorphata</taxon>
        <taxon>Eupercaria</taxon>
        <taxon>Tetraodontiformes</taxon>
        <taxon>Tetradontoidea</taxon>
        <taxon>Tetraodontidae</taxon>
        <taxon>Takifugu</taxon>
    </lineage>
</organism>
<evidence type="ECO:0000256" key="5">
    <source>
        <dbReference type="ARBA" id="ARBA00022692"/>
    </source>
</evidence>
<dbReference type="InterPro" id="IPR036352">
    <property type="entry name" value="Semap_dom_sf"/>
</dbReference>
<evidence type="ECO:0000256" key="7">
    <source>
        <dbReference type="ARBA" id="ARBA00022737"/>
    </source>
</evidence>
<dbReference type="PROSITE" id="PS51004">
    <property type="entry name" value="SEMA"/>
    <property type="match status" value="1"/>
</dbReference>
<evidence type="ECO:0000256" key="3">
    <source>
        <dbReference type="ARBA" id="ARBA00022473"/>
    </source>
</evidence>
<keyword evidence="3" id="KW-0217">Developmental protein</keyword>
<dbReference type="GO" id="GO:0007411">
    <property type="term" value="P:axon guidance"/>
    <property type="evidence" value="ECO:0007669"/>
    <property type="project" value="UniProtKB-ARBA"/>
</dbReference>
<feature type="chain" id="PRO_5025595846" evidence="16">
    <location>
        <begin position="26"/>
        <end position="1802"/>
    </location>
</feature>
<dbReference type="InterPro" id="IPR016201">
    <property type="entry name" value="PSI"/>
</dbReference>
<dbReference type="SUPFAM" id="SSF103575">
    <property type="entry name" value="Plexin repeat"/>
    <property type="match status" value="1"/>
</dbReference>
<evidence type="ECO:0000256" key="15">
    <source>
        <dbReference type="SAM" id="Phobius"/>
    </source>
</evidence>
<dbReference type="Pfam" id="PF20170">
    <property type="entry name" value="Plexin_RBD"/>
    <property type="match status" value="1"/>
</dbReference>
<dbReference type="GO" id="GO:0002116">
    <property type="term" value="C:semaphorin receptor complex"/>
    <property type="evidence" value="ECO:0007669"/>
    <property type="project" value="TreeGrafter"/>
</dbReference>
<evidence type="ECO:0000313" key="19">
    <source>
        <dbReference type="Proteomes" id="UP000005226"/>
    </source>
</evidence>
<evidence type="ECO:0000256" key="12">
    <source>
        <dbReference type="ARBA" id="ARBA00023180"/>
    </source>
</evidence>
<keyword evidence="19" id="KW-1185">Reference proteome</keyword>
<keyword evidence="12" id="KW-0325">Glycoprotein</keyword>
<accession>H2TQT1</accession>
<dbReference type="Gene3D" id="3.10.20.90">
    <property type="entry name" value="Phosphatidylinositol 3-kinase Catalytic Subunit, Chain A, domain 1"/>
    <property type="match status" value="1"/>
</dbReference>
<reference evidence="18" key="2">
    <citation type="submission" date="2025-08" db="UniProtKB">
        <authorList>
            <consortium name="Ensembl"/>
        </authorList>
    </citation>
    <scope>IDENTIFICATION</scope>
</reference>
<dbReference type="FunFam" id="3.10.20.90:FF:000098">
    <property type="entry name" value="Plexin D1"/>
    <property type="match status" value="1"/>
</dbReference>
<dbReference type="GO" id="GO:0050772">
    <property type="term" value="P:positive regulation of axonogenesis"/>
    <property type="evidence" value="ECO:0007669"/>
    <property type="project" value="TreeGrafter"/>
</dbReference>
<dbReference type="InParanoid" id="H2TQT1"/>
<evidence type="ECO:0000256" key="14">
    <source>
        <dbReference type="SAM" id="MobiDB-lite"/>
    </source>
</evidence>
<feature type="region of interest" description="Disordered" evidence="14">
    <location>
        <begin position="1027"/>
        <end position="1051"/>
    </location>
</feature>
<dbReference type="GO" id="GO:0043542">
    <property type="term" value="P:endothelial cell migration"/>
    <property type="evidence" value="ECO:0007669"/>
    <property type="project" value="TreeGrafter"/>
</dbReference>
<dbReference type="InterPro" id="IPR015943">
    <property type="entry name" value="WD40/YVTN_repeat-like_dom_sf"/>
</dbReference>
<evidence type="ECO:0000256" key="6">
    <source>
        <dbReference type="ARBA" id="ARBA00022729"/>
    </source>
</evidence>
<dbReference type="FunFam" id="1.10.506.10:FF:000024">
    <property type="entry name" value="Plexin D1"/>
    <property type="match status" value="1"/>
</dbReference>
<dbReference type="InterPro" id="IPR002165">
    <property type="entry name" value="Plexin_repeat"/>
</dbReference>
<dbReference type="Gene3D" id="2.60.40.10">
    <property type="entry name" value="Immunoglobulins"/>
    <property type="match status" value="3"/>
</dbReference>
<evidence type="ECO:0000256" key="8">
    <source>
        <dbReference type="ARBA" id="ARBA00022989"/>
    </source>
</evidence>
<dbReference type="Pfam" id="PF24479">
    <property type="entry name" value="PSI_PlexinA-B"/>
    <property type="match status" value="1"/>
</dbReference>
<proteinExistence type="inferred from homology"/>
<sequence length="1802" mass="202566">MPPSIEIAVLILGVLVLEARRSASALHIQQAFPSPTQTNNFAVDPNSRKVYLATVNTIYQLNGTLSAEVEMRTGPVEDNLLCHAPQLPQAPCEHPKSLTDNYNKLLELDREQGVVVVCGSVYQGFCELRKMENISQIAVEFPPQGEKTVFPSMLNIAANHPNASTVGLIFKSGGNTRLLVGATYTGAGTQFFPKNHSKEDLRFENTPEIAIRSLNVKDLPRLFTYDINPSEDNVFKIKQEVKSKNKLNFVHAFTQKTYSYIAFNNDAKMGHKESQPNSILARICLDTENPRKPSGPESRKLTESYIQMPLQCGFNGNIYNRLLSVYPADIPTEDGREPESHLFGVFSKGDRKSALCAFKFSDIEEEIRQGREKCSNSPSSDVQVLDSVIQGSGAACVQKGKLTLQLEQLNCGAAHLQHPLALRRPLRALPLVEYPALTSVSVDCVHNHTVVFLGTSNGRLRKVKSTVSSEAVHHLMTFDPSDSNYLYLMTSHHMLRVKVAQCDQWRSCGDCLGARDAHCGWCTLENRCSIQKECALGLLARSWISMGEGPQQCPSMTLTPPEISVSDVGILINGSVPDLLGSRVECEYGPGVSTSATVHLDSGPAQIQTCPLLPRENYQSILPDTDHQAVSVAIKVNGTSVVSGSFIIYDCERTGAIHPKTSCVSCLSARWKCYWDQENHLCVSNKDESNLHLIEVTWSHVLLWKSFTIIFAQQGEELECDFGTEQRYEATWVNSSVVKCSGITLFTYHRSQIYHLNLRRKRFYSGRGEDVFVDSPQPVKVEVYNCKVGSSDCSQCWGREDQGHLCGWCENSCKPRDDCQPIVEQCASPEIHKIFPLRGPVEGGTLLTVQGRNLGRRAEAVKVSIGDVPCSLLPDRYTVSLELVCITGWSADEKTDIVQVDVEQSGTGTSKESFSYLVSLLYMEPNKGYHAGGTKVTITGEHLDIGSQVRVMVNSTHECVITEKTDNVIECTMPAVTQAHVSSVSVCTVSFMHYVISNSTIHCPSHSSSESQQTSVRFFLNGVLYTDESSSSSDSEEEEDEEGEDGDPNKDHFLLEYVEDPQFFTANKEKLIKHHPGEPLTLIINKGPSDLDLVPEEYSVMIGSYPCNISFHNDQLFHCTINGLLGSSERELPVTVQVGNFRHIIAKVQLGGSELAIVVSIVVCCVLLLLCTVALVVYCTKSRRAERYWQKTLLQMEEMESQIREEIRKGFAELQTDMTDLTKELNRSQGIPFLEYKQFVTRTFFPKMCSDYEKSLVLHAYENDGMGPRALPETHPLLQDWQPNVEEGITLFSTLLNNKHFLVTFVHALEQQKDFAVRDRCSLASLLTIALHGKLEYYTSIMKDLLVDLIDASASKNPKLMLRRTESVVEKMLTNWMSICMYSYLKETVGEPFFLLLCAIKQQINKGSIDAITGKARYTLNEEWLLRENVEARPQNINVSFQGCGMDSLSVRVMHTDTVCQVKEKTIEAFYKNLPFSQWPRAEDVDLEWLDSGANSKLLQDLDNSSVMEDGRKKLNTVFHYQIPEGASLAMSLKDKKENTLGRGTSPSDTPISSLFDTLTHRRWKSHRHSHRKKVLPEIYLTRLLSTKGTLQKFLDDLFQAILSIPPDRPPLAVKYFFDFLEEQADKRGITDPDTLHIWKTNSLPLRFWVNILKNPQFVFDIEKTDHMDACLSVIAQAFIDACSISDLQLGKDSPTNKLLYAKEIPEYKKRVQLYYQQIQEMSPLSEQEMNAHLAEESRKYRNEFNTNLALTEIYKYAKRYRNQVVSALESNPTARRTQLHHKFEQVIALVEDNIYECCSEA</sequence>
<dbReference type="FunFam" id="2.130.10.10:FF:000386">
    <property type="entry name" value="Plexin D1"/>
    <property type="match status" value="1"/>
</dbReference>
<dbReference type="SUPFAM" id="SSF81296">
    <property type="entry name" value="E set domains"/>
    <property type="match status" value="2"/>
</dbReference>
<dbReference type="Pfam" id="PF01833">
    <property type="entry name" value="TIG"/>
    <property type="match status" value="2"/>
</dbReference>
<feature type="domain" description="Sema" evidence="17">
    <location>
        <begin position="9"/>
        <end position="499"/>
    </location>
</feature>
<dbReference type="SUPFAM" id="SSF48350">
    <property type="entry name" value="GTPase activation domain, GAP"/>
    <property type="match status" value="1"/>
</dbReference>
<dbReference type="InterPro" id="IPR001627">
    <property type="entry name" value="Semap_dom"/>
</dbReference>
<dbReference type="Pfam" id="PF01437">
    <property type="entry name" value="PSI"/>
    <property type="match status" value="1"/>
</dbReference>
<keyword evidence="8 15" id="KW-1133">Transmembrane helix</keyword>
<evidence type="ECO:0000256" key="10">
    <source>
        <dbReference type="ARBA" id="ARBA00023157"/>
    </source>
</evidence>
<dbReference type="FunFam" id="2.60.40.10:FF:000203">
    <property type="entry name" value="Plexin B2"/>
    <property type="match status" value="1"/>
</dbReference>
<dbReference type="InterPro" id="IPR008936">
    <property type="entry name" value="Rho_GTPase_activation_prot"/>
</dbReference>
<name>H2TQT1_TAKRU</name>
<dbReference type="GO" id="GO:0030334">
    <property type="term" value="P:regulation of cell migration"/>
    <property type="evidence" value="ECO:0007669"/>
    <property type="project" value="TreeGrafter"/>
</dbReference>
<evidence type="ECO:0000313" key="18">
    <source>
        <dbReference type="Ensembl" id="ENSTRUP00000027038.3"/>
    </source>
</evidence>
<dbReference type="Ensembl" id="ENSTRUT00000027147.3">
    <property type="protein sequence ID" value="ENSTRUP00000027038.3"/>
    <property type="gene ID" value="ENSTRUG00000010718.3"/>
</dbReference>
<dbReference type="Pfam" id="PF01403">
    <property type="entry name" value="Sema"/>
    <property type="match status" value="1"/>
</dbReference>
<dbReference type="SMART" id="SM00429">
    <property type="entry name" value="IPT"/>
    <property type="match status" value="2"/>
</dbReference>
<dbReference type="GO" id="GO:0005886">
    <property type="term" value="C:plasma membrane"/>
    <property type="evidence" value="ECO:0007669"/>
    <property type="project" value="UniProtKB-SubCell"/>
</dbReference>
<dbReference type="Gene3D" id="1.10.506.10">
    <property type="entry name" value="GTPase Activation - p120gap, domain 1"/>
    <property type="match status" value="1"/>
</dbReference>
<comment type="subcellular location">
    <subcellularLocation>
        <location evidence="1">Cell membrane</location>
        <topology evidence="1">Single-pass type I membrane protein</topology>
    </subcellularLocation>
</comment>
<feature type="transmembrane region" description="Helical" evidence="15">
    <location>
        <begin position="1155"/>
        <end position="1178"/>
    </location>
</feature>
<dbReference type="Proteomes" id="UP000005226">
    <property type="component" value="Chromosome 3"/>
</dbReference>
<evidence type="ECO:0000256" key="13">
    <source>
        <dbReference type="PROSITE-ProRule" id="PRU00352"/>
    </source>
</evidence>
<dbReference type="InterPro" id="IPR014756">
    <property type="entry name" value="Ig_E-set"/>
</dbReference>
<comment type="similarity">
    <text evidence="2">Belongs to the plexin family.</text>
</comment>
<dbReference type="InterPro" id="IPR031148">
    <property type="entry name" value="Plexin"/>
</dbReference>
<reference evidence="18 19" key="1">
    <citation type="journal article" date="2011" name="Genome Biol. Evol.">
        <title>Integration of the genetic map and genome assembly of fugu facilitates insights into distinct features of genome evolution in teleosts and mammals.</title>
        <authorList>
            <person name="Kai W."/>
            <person name="Kikuchi K."/>
            <person name="Tohari S."/>
            <person name="Chew A.K."/>
            <person name="Tay A."/>
            <person name="Fujiwara A."/>
            <person name="Hosoya S."/>
            <person name="Suetake H."/>
            <person name="Naruse K."/>
            <person name="Brenner S."/>
            <person name="Suzuki Y."/>
            <person name="Venkatesh B."/>
        </authorList>
    </citation>
    <scope>NUCLEOTIDE SEQUENCE [LARGE SCALE GENOMIC DNA]</scope>
</reference>
<keyword evidence="6 16" id="KW-0732">Signal</keyword>
<evidence type="ECO:0000259" key="17">
    <source>
        <dbReference type="PROSITE" id="PS51004"/>
    </source>
</evidence>
<dbReference type="CDD" id="cd12788">
    <property type="entry name" value="RasGAP_plexin_D1"/>
    <property type="match status" value="1"/>
</dbReference>
<dbReference type="SMART" id="SM00423">
    <property type="entry name" value="PSI"/>
    <property type="match status" value="3"/>
</dbReference>
<keyword evidence="7" id="KW-0677">Repeat</keyword>
<dbReference type="Gene3D" id="2.130.10.10">
    <property type="entry name" value="YVTN repeat-like/Quinoprotein amine dehydrogenase"/>
    <property type="match status" value="1"/>
</dbReference>
<dbReference type="SUPFAM" id="SSF101912">
    <property type="entry name" value="Sema domain"/>
    <property type="match status" value="1"/>
</dbReference>
<dbReference type="FunFam" id="2.60.40.10:FF:000728">
    <property type="entry name" value="Plexin D1"/>
    <property type="match status" value="1"/>
</dbReference>
<evidence type="ECO:0000256" key="11">
    <source>
        <dbReference type="ARBA" id="ARBA00023170"/>
    </source>
</evidence>
<comment type="caution">
    <text evidence="13">Lacks conserved residue(s) required for the propagation of feature annotation.</text>
</comment>
<evidence type="ECO:0000256" key="2">
    <source>
        <dbReference type="ARBA" id="ARBA00010297"/>
    </source>
</evidence>
<dbReference type="GO" id="GO:0007162">
    <property type="term" value="P:negative regulation of cell adhesion"/>
    <property type="evidence" value="ECO:0007669"/>
    <property type="project" value="TreeGrafter"/>
</dbReference>
<protein>
    <submittedName>
        <fullName evidence="18">Plexin D1</fullName>
    </submittedName>
</protein>
<evidence type="ECO:0000256" key="1">
    <source>
        <dbReference type="ARBA" id="ARBA00004251"/>
    </source>
</evidence>